<comment type="caution">
    <text evidence="2">The sequence shown here is derived from an EMBL/GenBank/DDBJ whole genome shotgun (WGS) entry which is preliminary data.</text>
</comment>
<name>A0A4C1VCU2_EUMVA</name>
<dbReference type="Proteomes" id="UP000299102">
    <property type="component" value="Unassembled WGS sequence"/>
</dbReference>
<feature type="compositionally biased region" description="Basic and acidic residues" evidence="1">
    <location>
        <begin position="72"/>
        <end position="85"/>
    </location>
</feature>
<protein>
    <submittedName>
        <fullName evidence="2">Uncharacterized protein</fullName>
    </submittedName>
</protein>
<proteinExistence type="predicted"/>
<evidence type="ECO:0000313" key="3">
    <source>
        <dbReference type="Proteomes" id="UP000299102"/>
    </source>
</evidence>
<dbReference type="EMBL" id="BGZK01000318">
    <property type="protein sequence ID" value="GBP36453.1"/>
    <property type="molecule type" value="Genomic_DNA"/>
</dbReference>
<gene>
    <name evidence="2" type="ORF">EVAR_88033_1</name>
</gene>
<feature type="region of interest" description="Disordered" evidence="1">
    <location>
        <begin position="65"/>
        <end position="85"/>
    </location>
</feature>
<accession>A0A4C1VCU2</accession>
<sequence>MSTISQLVIISGSLHVKRNMSRMTIYDRVQTPMHMFRLSGLCVFQLKPALALRHLFSCTSRQRALSPAGARPDWHKMESAHAQRE</sequence>
<dbReference type="AlphaFoldDB" id="A0A4C1VCU2"/>
<keyword evidence="3" id="KW-1185">Reference proteome</keyword>
<evidence type="ECO:0000313" key="2">
    <source>
        <dbReference type="EMBL" id="GBP36453.1"/>
    </source>
</evidence>
<reference evidence="2 3" key="1">
    <citation type="journal article" date="2019" name="Commun. Biol.">
        <title>The bagworm genome reveals a unique fibroin gene that provides high tensile strength.</title>
        <authorList>
            <person name="Kono N."/>
            <person name="Nakamura H."/>
            <person name="Ohtoshi R."/>
            <person name="Tomita M."/>
            <person name="Numata K."/>
            <person name="Arakawa K."/>
        </authorList>
    </citation>
    <scope>NUCLEOTIDE SEQUENCE [LARGE SCALE GENOMIC DNA]</scope>
</reference>
<evidence type="ECO:0000256" key="1">
    <source>
        <dbReference type="SAM" id="MobiDB-lite"/>
    </source>
</evidence>
<organism evidence="2 3">
    <name type="scientific">Eumeta variegata</name>
    <name type="common">Bagworm moth</name>
    <name type="synonym">Eumeta japonica</name>
    <dbReference type="NCBI Taxonomy" id="151549"/>
    <lineage>
        <taxon>Eukaryota</taxon>
        <taxon>Metazoa</taxon>
        <taxon>Ecdysozoa</taxon>
        <taxon>Arthropoda</taxon>
        <taxon>Hexapoda</taxon>
        <taxon>Insecta</taxon>
        <taxon>Pterygota</taxon>
        <taxon>Neoptera</taxon>
        <taxon>Endopterygota</taxon>
        <taxon>Lepidoptera</taxon>
        <taxon>Glossata</taxon>
        <taxon>Ditrysia</taxon>
        <taxon>Tineoidea</taxon>
        <taxon>Psychidae</taxon>
        <taxon>Oiketicinae</taxon>
        <taxon>Eumeta</taxon>
    </lineage>
</organism>